<proteinExistence type="predicted"/>
<keyword evidence="1" id="KW-0472">Membrane</keyword>
<keyword evidence="1" id="KW-0812">Transmembrane</keyword>
<dbReference type="AlphaFoldDB" id="A0A7C3VF54"/>
<reference evidence="2" key="1">
    <citation type="journal article" date="2020" name="mSystems">
        <title>Genome- and Community-Level Interaction Insights into Carbon Utilization and Element Cycling Functions of Hydrothermarchaeota in Hydrothermal Sediment.</title>
        <authorList>
            <person name="Zhou Z."/>
            <person name="Liu Y."/>
            <person name="Xu W."/>
            <person name="Pan J."/>
            <person name="Luo Z.H."/>
            <person name="Li M."/>
        </authorList>
    </citation>
    <scope>NUCLEOTIDE SEQUENCE [LARGE SCALE GENOMIC DNA]</scope>
    <source>
        <strain evidence="2">SpSt-374</strain>
    </source>
</reference>
<organism evidence="2">
    <name type="scientific">Planktothricoides sp. SpSt-374</name>
    <dbReference type="NCBI Taxonomy" id="2282167"/>
    <lineage>
        <taxon>Bacteria</taxon>
        <taxon>Bacillati</taxon>
        <taxon>Cyanobacteriota</taxon>
        <taxon>Cyanophyceae</taxon>
        <taxon>Oscillatoriophycideae</taxon>
        <taxon>Oscillatoriales</taxon>
        <taxon>Oscillatoriaceae</taxon>
        <taxon>Planktothricoides</taxon>
    </lineage>
</organism>
<accession>A0A7C3VF54</accession>
<comment type="caution">
    <text evidence="2">The sequence shown here is derived from an EMBL/GenBank/DDBJ whole genome shotgun (WGS) entry which is preliminary data.</text>
</comment>
<name>A0A7C3VF54_9CYAN</name>
<evidence type="ECO:0000256" key="1">
    <source>
        <dbReference type="SAM" id="Phobius"/>
    </source>
</evidence>
<gene>
    <name evidence="2" type="ORF">ENR15_04525</name>
</gene>
<protein>
    <submittedName>
        <fullName evidence="2">YtxH domain-containing protein</fullName>
    </submittedName>
</protein>
<dbReference type="EMBL" id="DSPX01000043">
    <property type="protein sequence ID" value="HGF99933.1"/>
    <property type="molecule type" value="Genomic_DNA"/>
</dbReference>
<sequence length="115" mass="12525">MSKKFYGSFTLGMLVGGAIGTVAGMWVSPRHRAKAGVLLKKSAEALPELAEDLSSSVQLEAHRLSGSAWHQWEKTLGRWREAIAVGIEATQQELQNLNHIETETETPAESAPPED</sequence>
<keyword evidence="1" id="KW-1133">Transmembrane helix</keyword>
<evidence type="ECO:0000313" key="2">
    <source>
        <dbReference type="EMBL" id="HGF99933.1"/>
    </source>
</evidence>
<feature type="transmembrane region" description="Helical" evidence="1">
    <location>
        <begin position="6"/>
        <end position="27"/>
    </location>
</feature>